<accession>A0AA38RRP9</accession>
<comment type="caution">
    <text evidence="2">The sequence shown here is derived from an EMBL/GenBank/DDBJ whole genome shotgun (WGS) entry which is preliminary data.</text>
</comment>
<keyword evidence="3" id="KW-1185">Reference proteome</keyword>
<dbReference type="InterPro" id="IPR009991">
    <property type="entry name" value="DCTN3"/>
</dbReference>
<reference evidence="2" key="1">
    <citation type="submission" date="2022-07" db="EMBL/GenBank/DDBJ databases">
        <title>Fungi with potential for degradation of polypropylene.</title>
        <authorList>
            <person name="Gostincar C."/>
        </authorList>
    </citation>
    <scope>NUCLEOTIDE SEQUENCE</scope>
    <source>
        <strain evidence="2">EXF-13308</strain>
    </source>
</reference>
<keyword evidence="1" id="KW-0175">Coiled coil</keyword>
<dbReference type="GO" id="GO:0005869">
    <property type="term" value="C:dynactin complex"/>
    <property type="evidence" value="ECO:0007669"/>
    <property type="project" value="InterPro"/>
</dbReference>
<dbReference type="EMBL" id="JANBVO010000003">
    <property type="protein sequence ID" value="KAJ9155417.1"/>
    <property type="molecule type" value="Genomic_DNA"/>
</dbReference>
<evidence type="ECO:0000256" key="1">
    <source>
        <dbReference type="SAM" id="Coils"/>
    </source>
</evidence>
<evidence type="ECO:0000313" key="3">
    <source>
        <dbReference type="Proteomes" id="UP001174694"/>
    </source>
</evidence>
<organism evidence="2 3">
    <name type="scientific">Pleurostoma richardsiae</name>
    <dbReference type="NCBI Taxonomy" id="41990"/>
    <lineage>
        <taxon>Eukaryota</taxon>
        <taxon>Fungi</taxon>
        <taxon>Dikarya</taxon>
        <taxon>Ascomycota</taxon>
        <taxon>Pezizomycotina</taxon>
        <taxon>Sordariomycetes</taxon>
        <taxon>Sordariomycetidae</taxon>
        <taxon>Calosphaeriales</taxon>
        <taxon>Pleurostomataceae</taxon>
        <taxon>Pleurostoma</taxon>
    </lineage>
</organism>
<dbReference type="AlphaFoldDB" id="A0AA38RRP9"/>
<protein>
    <submittedName>
        <fullName evidence="2">Nuclear distribution protein</fullName>
    </submittedName>
</protein>
<gene>
    <name evidence="2" type="ORF">NKR23_g2076</name>
</gene>
<dbReference type="GO" id="GO:0061640">
    <property type="term" value="P:cytoskeleton-dependent cytokinesis"/>
    <property type="evidence" value="ECO:0007669"/>
    <property type="project" value="InterPro"/>
</dbReference>
<dbReference type="Pfam" id="PF07426">
    <property type="entry name" value="Dynactin_p22"/>
    <property type="match status" value="1"/>
</dbReference>
<sequence length="206" mass="22510">MEESLDKTTLATISLLEARLIRIEHLLYGPSAAPLSRPANEPVLSSLADLERRFSALLARSRVYAELLKIYRTYPSLFQAPAPSEPPTQLSPEAVRSTVLSFASSFPGTASALTSVVSDTPVPDPGLSAGLVSLLPRMKGLEAAQLAQEAEVAELRVRSERLMRAWYEGGVLRCGEQLAELEGRVERVEKGVRRAEGRRERAAQEV</sequence>
<name>A0AA38RRP9_9PEZI</name>
<proteinExistence type="predicted"/>
<evidence type="ECO:0000313" key="2">
    <source>
        <dbReference type="EMBL" id="KAJ9155417.1"/>
    </source>
</evidence>
<dbReference type="Proteomes" id="UP001174694">
    <property type="component" value="Unassembled WGS sequence"/>
</dbReference>
<feature type="coiled-coil region" evidence="1">
    <location>
        <begin position="178"/>
        <end position="205"/>
    </location>
</feature>